<evidence type="ECO:0000256" key="10">
    <source>
        <dbReference type="ARBA" id="ARBA00023136"/>
    </source>
</evidence>
<feature type="coiled-coil region" evidence="13">
    <location>
        <begin position="213"/>
        <end position="261"/>
    </location>
</feature>
<dbReference type="Pfam" id="PF05546">
    <property type="entry name" value="She9_MDM33"/>
    <property type="match status" value="1"/>
</dbReference>
<dbReference type="GO" id="GO:0007007">
    <property type="term" value="P:inner mitochondrial membrane organization"/>
    <property type="evidence" value="ECO:0007669"/>
    <property type="project" value="TreeGrafter"/>
</dbReference>
<evidence type="ECO:0000256" key="6">
    <source>
        <dbReference type="ARBA" id="ARBA00022946"/>
    </source>
</evidence>
<comment type="similarity">
    <text evidence="2 12">Belongs to the SHE9 family.</text>
</comment>
<dbReference type="PANTHER" id="PTHR31961">
    <property type="entry name" value="SENSITIVE TO HIGH EXPRESSION PROTEIN 9, MITOCHONDRIAL"/>
    <property type="match status" value="1"/>
</dbReference>
<evidence type="ECO:0000256" key="12">
    <source>
        <dbReference type="RuleBase" id="RU364128"/>
    </source>
</evidence>
<dbReference type="EMBL" id="MDYP01000004">
    <property type="protein sequence ID" value="OQE10355.1"/>
    <property type="molecule type" value="Genomic_DNA"/>
</dbReference>
<evidence type="ECO:0000256" key="3">
    <source>
        <dbReference type="ARBA" id="ARBA00011182"/>
    </source>
</evidence>
<evidence type="ECO:0000256" key="11">
    <source>
        <dbReference type="ARBA" id="ARBA00024807"/>
    </source>
</evidence>
<feature type="compositionally biased region" description="Polar residues" evidence="14">
    <location>
        <begin position="136"/>
        <end position="148"/>
    </location>
</feature>
<evidence type="ECO:0000313" key="15">
    <source>
        <dbReference type="EMBL" id="OQE10355.1"/>
    </source>
</evidence>
<accession>A0A1V6S8I1</accession>
<evidence type="ECO:0000256" key="8">
    <source>
        <dbReference type="ARBA" id="ARBA00023054"/>
    </source>
</evidence>
<keyword evidence="7 12" id="KW-1133">Transmembrane helix</keyword>
<keyword evidence="9 12" id="KW-0496">Mitochondrion</keyword>
<evidence type="ECO:0000256" key="1">
    <source>
        <dbReference type="ARBA" id="ARBA00004448"/>
    </source>
</evidence>
<comment type="subunit">
    <text evidence="3 12">Homooligomer.</text>
</comment>
<evidence type="ECO:0000256" key="2">
    <source>
        <dbReference type="ARBA" id="ARBA00007472"/>
    </source>
</evidence>
<dbReference type="PANTHER" id="PTHR31961:SF3">
    <property type="entry name" value="SENSITIVE TO HIGH EXPRESSION PROTEIN 9, MITOCHONDRIAL"/>
    <property type="match status" value="1"/>
</dbReference>
<dbReference type="Proteomes" id="UP000191518">
    <property type="component" value="Unassembled WGS sequence"/>
</dbReference>
<sequence length="510" mass="56687">MTLNNLIRLSEAKFRPEMTLTRTLFAPPPLPATNLWPLFWPCSLCHNCLGNHSDQASNSQPPPPQCERTSALHSPSTDRLRGASPPAYNANSADRRAHIWPIEKELAEQELASRDPVPIPGVEAGSSVDSVPPATETDQTTAQPQTNQSDKEQSVPQEEDVSAASVRKGGLPSYLENRRSKLSKQFTTMMDNLQSNVFVAGQRLNDLTGYSSIEALKNDIQFHEGRLRTARVNVKKAKEEYAKAINRRSTSQREVNELLQRKHAWSSTDLERFTLLYRNDHTNEVAETETSHALSACEREAEEAAAQLSKSILSRYHEEQVWSDKIRRMSTWGTWGLMGMNVLLFLVFQILVEPWRRKRLVKGFEDKVVEALEKEKVLNRAMFAENAVSISALPNTSIVPEVIDSTSEDTLETTPSLLIEPKLATTETDAPITGSIVSVTDADAPQSLQTRLSNISSPVLSLEYWKQVTGEFFSNRSIAVSQYDLTTAVLKSAAAGAAVTGLLFALIRSR</sequence>
<keyword evidence="4 12" id="KW-0812">Transmembrane</keyword>
<dbReference type="GO" id="GO:0005743">
    <property type="term" value="C:mitochondrial inner membrane"/>
    <property type="evidence" value="ECO:0007669"/>
    <property type="project" value="UniProtKB-SubCell"/>
</dbReference>
<feature type="region of interest" description="Disordered" evidence="14">
    <location>
        <begin position="53"/>
        <end position="92"/>
    </location>
</feature>
<feature type="region of interest" description="Disordered" evidence="14">
    <location>
        <begin position="111"/>
        <end position="176"/>
    </location>
</feature>
<keyword evidence="10 12" id="KW-0472">Membrane</keyword>
<comment type="caution">
    <text evidence="15">The sequence shown here is derived from an EMBL/GenBank/DDBJ whole genome shotgun (WGS) entry which is preliminary data.</text>
</comment>
<evidence type="ECO:0000256" key="5">
    <source>
        <dbReference type="ARBA" id="ARBA00022792"/>
    </source>
</evidence>
<comment type="subcellular location">
    <subcellularLocation>
        <location evidence="1 12">Mitochondrion inner membrane</location>
        <topology evidence="1 12">Multi-pass membrane protein</topology>
    </subcellularLocation>
</comment>
<evidence type="ECO:0000313" key="16">
    <source>
        <dbReference type="Proteomes" id="UP000191518"/>
    </source>
</evidence>
<organism evidence="15 16">
    <name type="scientific">Penicillium vulpinum</name>
    <dbReference type="NCBI Taxonomy" id="29845"/>
    <lineage>
        <taxon>Eukaryota</taxon>
        <taxon>Fungi</taxon>
        <taxon>Dikarya</taxon>
        <taxon>Ascomycota</taxon>
        <taxon>Pezizomycotina</taxon>
        <taxon>Eurotiomycetes</taxon>
        <taxon>Eurotiomycetidae</taxon>
        <taxon>Eurotiales</taxon>
        <taxon>Aspergillaceae</taxon>
        <taxon>Penicillium</taxon>
    </lineage>
</organism>
<name>A0A1V6S8I1_9EURO</name>
<keyword evidence="8 13" id="KW-0175">Coiled coil</keyword>
<evidence type="ECO:0000256" key="7">
    <source>
        <dbReference type="ARBA" id="ARBA00022989"/>
    </source>
</evidence>
<keyword evidence="16" id="KW-1185">Reference proteome</keyword>
<protein>
    <recommendedName>
        <fullName evidence="12">Sensitive to high expression protein 9, mitochondrial</fullName>
    </recommendedName>
</protein>
<gene>
    <name evidence="15" type="ORF">PENVUL_c004G00834</name>
</gene>
<evidence type="ECO:0000256" key="14">
    <source>
        <dbReference type="SAM" id="MobiDB-lite"/>
    </source>
</evidence>
<keyword evidence="5 12" id="KW-0999">Mitochondrion inner membrane</keyword>
<evidence type="ECO:0000256" key="13">
    <source>
        <dbReference type="SAM" id="Coils"/>
    </source>
</evidence>
<evidence type="ECO:0000256" key="4">
    <source>
        <dbReference type="ARBA" id="ARBA00022692"/>
    </source>
</evidence>
<comment type="caution">
    <text evidence="12">Lacks conserved residue(s) required for the propagation of feature annotation.</text>
</comment>
<proteinExistence type="inferred from homology"/>
<feature type="transmembrane region" description="Helical" evidence="12">
    <location>
        <begin position="332"/>
        <end position="352"/>
    </location>
</feature>
<comment type="function">
    <text evidence="11">Required for the maintenance of the structure of the mitochondrial inner membrane. Involved in mitochondrial morphology. Causes growth arrest when highly overexpressed.</text>
</comment>
<reference evidence="16" key="1">
    <citation type="journal article" date="2017" name="Nat. Microbiol.">
        <title>Global analysis of biosynthetic gene clusters reveals vast potential of secondary metabolite production in Penicillium species.</title>
        <authorList>
            <person name="Nielsen J.C."/>
            <person name="Grijseels S."/>
            <person name="Prigent S."/>
            <person name="Ji B."/>
            <person name="Dainat J."/>
            <person name="Nielsen K.F."/>
            <person name="Frisvad J.C."/>
            <person name="Workman M."/>
            <person name="Nielsen J."/>
        </authorList>
    </citation>
    <scope>NUCLEOTIDE SEQUENCE [LARGE SCALE GENOMIC DNA]</scope>
    <source>
        <strain evidence="16">IBT 29486</strain>
    </source>
</reference>
<keyword evidence="6 12" id="KW-0809">Transit peptide</keyword>
<dbReference type="AlphaFoldDB" id="A0A1V6S8I1"/>
<dbReference type="InterPro" id="IPR008839">
    <property type="entry name" value="MDM33_fungi"/>
</dbReference>
<evidence type="ECO:0000256" key="9">
    <source>
        <dbReference type="ARBA" id="ARBA00023128"/>
    </source>
</evidence>